<reference evidence="3" key="1">
    <citation type="submission" date="2023-11" db="UniProtKB">
        <authorList>
            <consortium name="WormBaseParasite"/>
        </authorList>
    </citation>
    <scope>IDENTIFICATION</scope>
</reference>
<proteinExistence type="predicted"/>
<dbReference type="WBParaSite" id="SMTH1_46850.1">
    <property type="protein sequence ID" value="SMTH1_46850.1"/>
    <property type="gene ID" value="SMTH1_46850"/>
</dbReference>
<feature type="compositionally biased region" description="Polar residues" evidence="1">
    <location>
        <begin position="7"/>
        <end position="25"/>
    </location>
</feature>
<dbReference type="AlphaFoldDB" id="A0AA85BC42"/>
<accession>A0AA85BC42</accession>
<evidence type="ECO:0000313" key="3">
    <source>
        <dbReference type="WBParaSite" id="SMTH1_46850.1"/>
    </source>
</evidence>
<feature type="region of interest" description="Disordered" evidence="1">
    <location>
        <begin position="1"/>
        <end position="25"/>
    </location>
</feature>
<protein>
    <submittedName>
        <fullName evidence="3">Uncharacterized protein</fullName>
    </submittedName>
</protein>
<name>A0AA85BC42_9TREM</name>
<evidence type="ECO:0000256" key="1">
    <source>
        <dbReference type="SAM" id="MobiDB-lite"/>
    </source>
</evidence>
<dbReference type="Proteomes" id="UP000050791">
    <property type="component" value="Unassembled WGS sequence"/>
</dbReference>
<sequence length="160" mass="17492">MLPKQLPYTSDDTNISESTLSNHGSDLFSNTQQINPSSVNSNALDSNVSPETNHNGKPLLVEAVSSQTTDNAKTISYQFPTNSGYESLSLSSKKDDIIPSSALLQEISVNIDAYQPSNDLPDNENVLSDSVYQSDNLLLHKQVETLTCKLMASQDQIDRL</sequence>
<evidence type="ECO:0000313" key="2">
    <source>
        <dbReference type="Proteomes" id="UP000050791"/>
    </source>
</evidence>
<organism evidence="2 3">
    <name type="scientific">Schistosoma mattheei</name>
    <dbReference type="NCBI Taxonomy" id="31246"/>
    <lineage>
        <taxon>Eukaryota</taxon>
        <taxon>Metazoa</taxon>
        <taxon>Spiralia</taxon>
        <taxon>Lophotrochozoa</taxon>
        <taxon>Platyhelminthes</taxon>
        <taxon>Trematoda</taxon>
        <taxon>Digenea</taxon>
        <taxon>Strigeidida</taxon>
        <taxon>Schistosomatoidea</taxon>
        <taxon>Schistosomatidae</taxon>
        <taxon>Schistosoma</taxon>
    </lineage>
</organism>